<evidence type="ECO:0000256" key="5">
    <source>
        <dbReference type="ARBA" id="ARBA00023136"/>
    </source>
</evidence>
<comment type="subcellular location">
    <subcellularLocation>
        <location evidence="1">Membrane</location>
        <topology evidence="1">Multi-pass membrane protein</topology>
    </subcellularLocation>
</comment>
<dbReference type="SUPFAM" id="SSF103473">
    <property type="entry name" value="MFS general substrate transporter"/>
    <property type="match status" value="1"/>
</dbReference>
<organism evidence="7 8">
    <name type="scientific">Puccinia sorghi</name>
    <dbReference type="NCBI Taxonomy" id="27349"/>
    <lineage>
        <taxon>Eukaryota</taxon>
        <taxon>Fungi</taxon>
        <taxon>Dikarya</taxon>
        <taxon>Basidiomycota</taxon>
        <taxon>Pucciniomycotina</taxon>
        <taxon>Pucciniomycetes</taxon>
        <taxon>Pucciniales</taxon>
        <taxon>Pucciniaceae</taxon>
        <taxon>Puccinia</taxon>
    </lineage>
</organism>
<feature type="transmembrane region" description="Helical" evidence="6">
    <location>
        <begin position="134"/>
        <end position="153"/>
    </location>
</feature>
<feature type="transmembrane region" description="Helical" evidence="6">
    <location>
        <begin position="550"/>
        <end position="569"/>
    </location>
</feature>
<dbReference type="AlphaFoldDB" id="A0A0L6VUZ2"/>
<evidence type="ECO:0000313" key="7">
    <source>
        <dbReference type="EMBL" id="KNZ64573.1"/>
    </source>
</evidence>
<proteinExistence type="predicted"/>
<keyword evidence="2" id="KW-0813">Transport</keyword>
<evidence type="ECO:0000313" key="8">
    <source>
        <dbReference type="Proteomes" id="UP000037035"/>
    </source>
</evidence>
<evidence type="ECO:0000256" key="4">
    <source>
        <dbReference type="ARBA" id="ARBA00022989"/>
    </source>
</evidence>
<name>A0A0L6VUZ2_9BASI</name>
<evidence type="ECO:0000256" key="3">
    <source>
        <dbReference type="ARBA" id="ARBA00022692"/>
    </source>
</evidence>
<evidence type="ECO:0000256" key="2">
    <source>
        <dbReference type="ARBA" id="ARBA00022448"/>
    </source>
</evidence>
<keyword evidence="4 6" id="KW-1133">Transmembrane helix</keyword>
<protein>
    <submittedName>
        <fullName evidence="7">Uncharacterized protein</fullName>
    </submittedName>
</protein>
<keyword evidence="8" id="KW-1185">Reference proteome</keyword>
<gene>
    <name evidence="7" type="ORF">VP01_1013g3</name>
</gene>
<dbReference type="GO" id="GO:0022857">
    <property type="term" value="F:transmembrane transporter activity"/>
    <property type="evidence" value="ECO:0007669"/>
    <property type="project" value="TreeGrafter"/>
</dbReference>
<dbReference type="OrthoDB" id="2985014at2759"/>
<feature type="transmembrane region" description="Helical" evidence="6">
    <location>
        <begin position="188"/>
        <end position="209"/>
    </location>
</feature>
<dbReference type="Proteomes" id="UP000037035">
    <property type="component" value="Unassembled WGS sequence"/>
</dbReference>
<dbReference type="GO" id="GO:0016020">
    <property type="term" value="C:membrane"/>
    <property type="evidence" value="ECO:0007669"/>
    <property type="project" value="UniProtKB-SubCell"/>
</dbReference>
<dbReference type="EMBL" id="LAVV01000155">
    <property type="protein sequence ID" value="KNZ64573.1"/>
    <property type="molecule type" value="Genomic_DNA"/>
</dbReference>
<accession>A0A0L6VUZ2</accession>
<feature type="transmembrane region" description="Helical" evidence="6">
    <location>
        <begin position="517"/>
        <end position="538"/>
    </location>
</feature>
<feature type="transmembrane region" description="Helical" evidence="6">
    <location>
        <begin position="494"/>
        <end position="511"/>
    </location>
</feature>
<dbReference type="InterPro" id="IPR036259">
    <property type="entry name" value="MFS_trans_sf"/>
</dbReference>
<dbReference type="STRING" id="27349.A0A0L6VUZ2"/>
<dbReference type="PANTHER" id="PTHR43791">
    <property type="entry name" value="PERMEASE-RELATED"/>
    <property type="match status" value="1"/>
</dbReference>
<dbReference type="VEuPathDB" id="FungiDB:VP01_1013g3"/>
<dbReference type="Gene3D" id="1.20.1250.20">
    <property type="entry name" value="MFS general substrate transporter like domains"/>
    <property type="match status" value="2"/>
</dbReference>
<reference evidence="7 8" key="1">
    <citation type="submission" date="2015-08" db="EMBL/GenBank/DDBJ databases">
        <title>Next Generation Sequencing and Analysis of the Genome of Puccinia sorghi L Schw, the Causal Agent of Maize Common Rust.</title>
        <authorList>
            <person name="Rochi L."/>
            <person name="Burguener G."/>
            <person name="Darino M."/>
            <person name="Turjanski A."/>
            <person name="Kreff E."/>
            <person name="Dieguez M.J."/>
            <person name="Sacco F."/>
        </authorList>
    </citation>
    <scope>NUCLEOTIDE SEQUENCE [LARGE SCALE GENOMIC DNA]</scope>
    <source>
        <strain evidence="7 8">RO10H11247</strain>
    </source>
</reference>
<keyword evidence="3 6" id="KW-0812">Transmembrane</keyword>
<evidence type="ECO:0000256" key="6">
    <source>
        <dbReference type="SAM" id="Phobius"/>
    </source>
</evidence>
<evidence type="ECO:0000256" key="1">
    <source>
        <dbReference type="ARBA" id="ARBA00004141"/>
    </source>
</evidence>
<feature type="transmembrane region" description="Helical" evidence="6">
    <location>
        <begin position="42"/>
        <end position="62"/>
    </location>
</feature>
<comment type="caution">
    <text evidence="7">The sequence shown here is derived from an EMBL/GenBank/DDBJ whole genome shotgun (WGS) entry which is preliminary data.</text>
</comment>
<keyword evidence="5 6" id="KW-0472">Membrane</keyword>
<dbReference type="PANTHER" id="PTHR43791:SF85">
    <property type="entry name" value="TRANSPORTER, PUTATIVE (AFU_ORTHOLOGUE AFUA_6G00710)-RELATED"/>
    <property type="match status" value="1"/>
</dbReference>
<feature type="transmembrane region" description="Helical" evidence="6">
    <location>
        <begin position="601"/>
        <end position="620"/>
    </location>
</feature>
<sequence length="684" mass="76159">MGKKETEQTATRLSESYLVPAHASHSVLERKARLKLDFARHFFLLERRLIPILGLFFFLSFLDRSNLGMSSSEMSELSVSSKLAHVGRLQKDLRMSDHDYSMALTVTFMLIDLKYTQLVELPSNLLMYKIGPSIYIPLLVTIWGLVTCLQGLVTKSQAKNIFGGTATRDFLYPGESAISNIRVQKKRALMPMALLLCNISCFRFFLGLVEGKWTLSSYRALFINFLQKVCIISSGGSLDCFPLHKVVTTVARLSVFLTRSLIQVRAATSNRVVLGYDLSGWSSIRITDVCHHQPGWALGTSWLGLGFSGMFPCHVPHPNIEGFATSMFGLMGFFFLPSNIENVGFLTDAEKRYSFKLQVILVSRLKLSSFVPSGTTLNSFEKSSTFQTWEAIKSPHILILDVAHFAVASNIYSIAYFAPTGRQKFPLGQSRNVVVSDLVINSLVIHLQPLSCSQVCGFPLVIFIPVPPFAAAFVFVVLISYLSDRYQARGTMSSICALLSIVGFVIFYASGHETVRYGSLFLSIPGTYGVWPNMTAWLADNSAPSKRKAIALALGPMVGNMGGLFSVWVSDLYLGSQAEVPFTNRHQHSFSRQPAVVESAFMMQSGGVVIVCCFLNTMWLRHAQANKVTKRHQILEKYEIYEDNADPAPEKDGSQSSIISTQRILSAQAWDELGDKHPDFKYVY</sequence>
<feature type="transmembrane region" description="Helical" evidence="6">
    <location>
        <begin position="458"/>
        <end position="482"/>
    </location>
</feature>